<evidence type="ECO:0000256" key="15">
    <source>
        <dbReference type="ARBA" id="ARBA00052458"/>
    </source>
</evidence>
<reference evidence="20" key="1">
    <citation type="journal article" date="2023" name="G3 (Bethesda)">
        <title>A reference genome for the long-term kleptoplast-retaining sea slug Elysia crispata morphotype clarki.</title>
        <authorList>
            <person name="Eastman K.E."/>
            <person name="Pendleton A.L."/>
            <person name="Shaikh M.A."/>
            <person name="Suttiyut T."/>
            <person name="Ogas R."/>
            <person name="Tomko P."/>
            <person name="Gavelis G."/>
            <person name="Widhalm J.R."/>
            <person name="Wisecaver J.H."/>
        </authorList>
    </citation>
    <scope>NUCLEOTIDE SEQUENCE</scope>
    <source>
        <strain evidence="20">ECLA1</strain>
    </source>
</reference>
<comment type="similarity">
    <text evidence="2">Belongs to the amidase family.</text>
</comment>
<comment type="catalytic activity">
    <reaction evidence="13">
        <text>N-(9Z-hexadecenoyl) ethanolamine + H2O = (9Z)-hexadecenoate + ethanolamine</text>
        <dbReference type="Rhea" id="RHEA:35563"/>
        <dbReference type="ChEBI" id="CHEBI:15377"/>
        <dbReference type="ChEBI" id="CHEBI:32372"/>
        <dbReference type="ChEBI" id="CHEBI:57603"/>
        <dbReference type="ChEBI" id="CHEBI:71465"/>
    </reaction>
    <physiologicalReaction direction="left-to-right" evidence="13">
        <dbReference type="Rhea" id="RHEA:35564"/>
    </physiologicalReaction>
</comment>
<dbReference type="Gene3D" id="3.90.1300.10">
    <property type="entry name" value="Amidase signature (AS) domain"/>
    <property type="match status" value="1"/>
</dbReference>
<sequence length="568" mass="62595">NIPGGNLGLLALLAVAYFSVKYVRDAYYLSKTKQKILARQAKAEAGKLKLQQRLEKTKIDNTITELSFVDLQQKLRKGDLRAVDVLLAYQAKALEATRQLNCVTDFIENAEARALALDKLEPSERGPLHGIPLSVKEAVGVKGYDCTGGISCFLDDVRQEDGVLLQVLIKQGAVPFARTNLSQGQMSVSCSNPIFGETSNPVDKSRTCGGSTGGEGALIGAGASIIGLGCDMAGSIRIPCHFCGICGMKPTPHRLSGAGNYTFGQGIVSLAEVYGPMGRDVTSVVELFKASLAPQLYELDPLLPGTPWREELYSSTRPLRIGCYVHDGGLEVSPAVKRCVLQAKRLLESRGHTVVDFVPPEILFATEHLFFATLAGDDCEQILTYLKHDVVDPSLKDLFQMLSIPYRIRALLSRFSNHLHPVEKATLRTKVPKTVYKWWLMNEEMEEYRRRFLSQWKSKSIDAVICPVLPYTAFPKGEESSCMAGITYTSIYNIVGLPTGVVPAGKVEKMDLDKLHKEYPNRNQAEKYMHKVCDNSEGLPVGVQCVALPFQEELALRIMRELEEGLHA</sequence>
<comment type="caution">
    <text evidence="20">The sequence shown here is derived from an EMBL/GenBank/DDBJ whole genome shotgun (WGS) entry which is preliminary data.</text>
</comment>
<evidence type="ECO:0000256" key="1">
    <source>
        <dbReference type="ARBA" id="ARBA00000208"/>
    </source>
</evidence>
<evidence type="ECO:0000256" key="2">
    <source>
        <dbReference type="ARBA" id="ARBA00009199"/>
    </source>
</evidence>
<dbReference type="PANTHER" id="PTHR45847:SF6">
    <property type="entry name" value="FATTY ACID AMIDE HYDROLASE"/>
    <property type="match status" value="1"/>
</dbReference>
<dbReference type="FunFam" id="3.90.1300.10:FF:000001">
    <property type="entry name" value="Fatty-acid amide hydrolase 1"/>
    <property type="match status" value="1"/>
</dbReference>
<keyword evidence="6" id="KW-0442">Lipid degradation</keyword>
<comment type="catalytic activity">
    <reaction evidence="14">
        <text>N-octadecanoyl ethanolamine + H2O = octadecanoate + ethanolamine</text>
        <dbReference type="Rhea" id="RHEA:63124"/>
        <dbReference type="ChEBI" id="CHEBI:15377"/>
        <dbReference type="ChEBI" id="CHEBI:25629"/>
        <dbReference type="ChEBI" id="CHEBI:57603"/>
        <dbReference type="ChEBI" id="CHEBI:85299"/>
    </reaction>
    <physiologicalReaction direction="left-to-right" evidence="14">
        <dbReference type="Rhea" id="RHEA:63125"/>
    </physiologicalReaction>
</comment>
<dbReference type="EMBL" id="JAWDGP010003324">
    <property type="protein sequence ID" value="KAK3775421.1"/>
    <property type="molecule type" value="Genomic_DNA"/>
</dbReference>
<evidence type="ECO:0000256" key="11">
    <source>
        <dbReference type="ARBA" id="ARBA00050294"/>
    </source>
</evidence>
<gene>
    <name evidence="20" type="ORF">RRG08_014764</name>
</gene>
<evidence type="ECO:0000256" key="3">
    <source>
        <dbReference type="ARBA" id="ARBA00012112"/>
    </source>
</evidence>
<organism evidence="20 21">
    <name type="scientific">Elysia crispata</name>
    <name type="common">lettuce slug</name>
    <dbReference type="NCBI Taxonomy" id="231223"/>
    <lineage>
        <taxon>Eukaryota</taxon>
        <taxon>Metazoa</taxon>
        <taxon>Spiralia</taxon>
        <taxon>Lophotrochozoa</taxon>
        <taxon>Mollusca</taxon>
        <taxon>Gastropoda</taxon>
        <taxon>Heterobranchia</taxon>
        <taxon>Euthyneura</taxon>
        <taxon>Panpulmonata</taxon>
        <taxon>Sacoglossa</taxon>
        <taxon>Placobranchoidea</taxon>
        <taxon>Plakobranchidae</taxon>
        <taxon>Elysia</taxon>
    </lineage>
</organism>
<evidence type="ECO:0000256" key="4">
    <source>
        <dbReference type="ARBA" id="ARBA00022553"/>
    </source>
</evidence>
<evidence type="ECO:0000259" key="19">
    <source>
        <dbReference type="Pfam" id="PF01425"/>
    </source>
</evidence>
<feature type="domain" description="Amidase" evidence="19">
    <location>
        <begin position="84"/>
        <end position="555"/>
    </location>
</feature>
<evidence type="ECO:0000256" key="13">
    <source>
        <dbReference type="ARBA" id="ARBA00051346"/>
    </source>
</evidence>
<feature type="active site" description="Acyl-ester intermediate" evidence="18">
    <location>
        <position position="235"/>
    </location>
</feature>
<evidence type="ECO:0000256" key="14">
    <source>
        <dbReference type="ARBA" id="ARBA00051454"/>
    </source>
</evidence>
<dbReference type="PANTHER" id="PTHR45847">
    <property type="entry name" value="FATTY ACID AMIDE HYDROLASE"/>
    <property type="match status" value="1"/>
</dbReference>
<evidence type="ECO:0000256" key="16">
    <source>
        <dbReference type="ARBA" id="ARBA00052709"/>
    </source>
</evidence>
<evidence type="ECO:0000256" key="6">
    <source>
        <dbReference type="ARBA" id="ARBA00022963"/>
    </source>
</evidence>
<comment type="catalytic activity">
    <reaction evidence="8">
        <text>(9Z)-octadecenoate + glycine = N-(9Z-octadecenoyl)glycine + H2O</text>
        <dbReference type="Rhea" id="RHEA:51316"/>
        <dbReference type="ChEBI" id="CHEBI:15377"/>
        <dbReference type="ChEBI" id="CHEBI:30823"/>
        <dbReference type="ChEBI" id="CHEBI:57305"/>
        <dbReference type="ChEBI" id="CHEBI:133992"/>
    </reaction>
    <physiologicalReaction direction="right-to-left" evidence="8">
        <dbReference type="Rhea" id="RHEA:51318"/>
    </physiologicalReaction>
</comment>
<dbReference type="Pfam" id="PF01425">
    <property type="entry name" value="Amidase"/>
    <property type="match status" value="1"/>
</dbReference>
<evidence type="ECO:0000313" key="21">
    <source>
        <dbReference type="Proteomes" id="UP001283361"/>
    </source>
</evidence>
<evidence type="ECO:0000256" key="9">
    <source>
        <dbReference type="ARBA" id="ARBA00048052"/>
    </source>
</evidence>
<evidence type="ECO:0000256" key="18">
    <source>
        <dbReference type="PIRSR" id="PIRSR001221-1"/>
    </source>
</evidence>
<evidence type="ECO:0000256" key="17">
    <source>
        <dbReference type="ARBA" id="ARBA00077216"/>
    </source>
</evidence>
<dbReference type="SUPFAM" id="SSF75304">
    <property type="entry name" value="Amidase signature (AS) enzymes"/>
    <property type="match status" value="1"/>
</dbReference>
<dbReference type="Proteomes" id="UP001283361">
    <property type="component" value="Unassembled WGS sequence"/>
</dbReference>
<accession>A0AAE0ZV30</accession>
<dbReference type="GO" id="GO:0004040">
    <property type="term" value="F:amidase activity"/>
    <property type="evidence" value="ECO:0007669"/>
    <property type="project" value="TreeGrafter"/>
</dbReference>
<keyword evidence="5" id="KW-0378">Hydrolase</keyword>
<comment type="catalytic activity">
    <reaction evidence="11">
        <text>N-(5Z,8Z,11Z,14Z-eicosatetraenoyl)-L-serine + H2O = (5Z,8Z,11Z,14Z)-eicosatetraenoate + L-serine</text>
        <dbReference type="Rhea" id="RHEA:64116"/>
        <dbReference type="ChEBI" id="CHEBI:15377"/>
        <dbReference type="ChEBI" id="CHEBI:32395"/>
        <dbReference type="ChEBI" id="CHEBI:33384"/>
        <dbReference type="ChEBI" id="CHEBI:149697"/>
    </reaction>
    <physiologicalReaction direction="left-to-right" evidence="11">
        <dbReference type="Rhea" id="RHEA:64117"/>
    </physiologicalReaction>
</comment>
<dbReference type="AlphaFoldDB" id="A0AAE0ZV30"/>
<comment type="catalytic activity">
    <reaction evidence="12">
        <text>N-(15Z-tetracosenoyl)-ethanolamine + H2O = (15Z)-tetracosenoate + ethanolamine</text>
        <dbReference type="Rhea" id="RHEA:63144"/>
        <dbReference type="ChEBI" id="CHEBI:15377"/>
        <dbReference type="ChEBI" id="CHEBI:32392"/>
        <dbReference type="ChEBI" id="CHEBI:57603"/>
        <dbReference type="ChEBI" id="CHEBI:146187"/>
    </reaction>
    <physiologicalReaction direction="left-to-right" evidence="12">
        <dbReference type="Rhea" id="RHEA:63145"/>
    </physiologicalReaction>
</comment>
<evidence type="ECO:0000256" key="8">
    <source>
        <dbReference type="ARBA" id="ARBA00047450"/>
    </source>
</evidence>
<comment type="catalytic activity">
    <reaction evidence="1">
        <text>(9Z)-octadecenamide + H2O = (9Z)-octadecenoate + NH4(+)</text>
        <dbReference type="Rhea" id="RHEA:26506"/>
        <dbReference type="ChEBI" id="CHEBI:15377"/>
        <dbReference type="ChEBI" id="CHEBI:28938"/>
        <dbReference type="ChEBI" id="CHEBI:30823"/>
        <dbReference type="ChEBI" id="CHEBI:116314"/>
        <dbReference type="EC" id="3.5.1.99"/>
    </reaction>
    <physiologicalReaction direction="left-to-right" evidence="1">
        <dbReference type="Rhea" id="RHEA:26507"/>
    </physiologicalReaction>
</comment>
<feature type="active site" description="Charge relay system" evidence="18">
    <location>
        <position position="211"/>
    </location>
</feature>
<dbReference type="InterPro" id="IPR023631">
    <property type="entry name" value="Amidase_dom"/>
</dbReference>
<evidence type="ECO:0000256" key="10">
    <source>
        <dbReference type="ARBA" id="ARBA00048606"/>
    </source>
</evidence>
<protein>
    <recommendedName>
        <fullName evidence="3">fatty acid amide hydrolase</fullName>
        <ecNumber evidence="3">3.5.1.99</ecNumber>
    </recommendedName>
    <alternativeName>
        <fullName evidence="17">Anandamide amidohydrolase 1</fullName>
    </alternativeName>
</protein>
<dbReference type="GO" id="GO:0009062">
    <property type="term" value="P:fatty acid catabolic process"/>
    <property type="evidence" value="ECO:0007669"/>
    <property type="project" value="TreeGrafter"/>
</dbReference>
<evidence type="ECO:0000313" key="20">
    <source>
        <dbReference type="EMBL" id="KAK3775421.1"/>
    </source>
</evidence>
<name>A0AAE0ZV30_9GAST</name>
<keyword evidence="4" id="KW-0597">Phosphoprotein</keyword>
<comment type="catalytic activity">
    <reaction evidence="15">
        <text>N-docosanoyl-ethanolamine + H2O = docosanoate + ethanolamine</text>
        <dbReference type="Rhea" id="RHEA:63128"/>
        <dbReference type="ChEBI" id="CHEBI:15377"/>
        <dbReference type="ChEBI" id="CHEBI:23858"/>
        <dbReference type="ChEBI" id="CHEBI:57603"/>
        <dbReference type="ChEBI" id="CHEBI:146186"/>
    </reaction>
    <physiologicalReaction direction="left-to-right" evidence="15">
        <dbReference type="Rhea" id="RHEA:63129"/>
    </physiologicalReaction>
</comment>
<dbReference type="GO" id="GO:0017064">
    <property type="term" value="F:fatty acid amide hydrolase activity"/>
    <property type="evidence" value="ECO:0007669"/>
    <property type="project" value="UniProtKB-EC"/>
</dbReference>
<dbReference type="InterPro" id="IPR036928">
    <property type="entry name" value="AS_sf"/>
</dbReference>
<evidence type="ECO:0000256" key="7">
    <source>
        <dbReference type="ARBA" id="ARBA00023098"/>
    </source>
</evidence>
<keyword evidence="21" id="KW-1185">Reference proteome</keyword>
<dbReference type="PIRSF" id="PIRSF001221">
    <property type="entry name" value="Amidase_fungi"/>
    <property type="match status" value="1"/>
</dbReference>
<feature type="non-terminal residue" evidence="20">
    <location>
        <position position="568"/>
    </location>
</feature>
<evidence type="ECO:0000256" key="5">
    <source>
        <dbReference type="ARBA" id="ARBA00022801"/>
    </source>
</evidence>
<comment type="catalytic activity">
    <reaction evidence="9">
        <text>N-(9Z-octadecenoyl) ethanolamine + H2O = ethanolamine + (9Z)-octadecenoate</text>
        <dbReference type="Rhea" id="RHEA:45060"/>
        <dbReference type="ChEBI" id="CHEBI:15377"/>
        <dbReference type="ChEBI" id="CHEBI:30823"/>
        <dbReference type="ChEBI" id="CHEBI:57603"/>
        <dbReference type="ChEBI" id="CHEBI:71466"/>
    </reaction>
    <physiologicalReaction direction="left-to-right" evidence="9">
        <dbReference type="Rhea" id="RHEA:45061"/>
    </physiologicalReaction>
</comment>
<keyword evidence="7" id="KW-0443">Lipid metabolism</keyword>
<evidence type="ECO:0000256" key="12">
    <source>
        <dbReference type="ARBA" id="ARBA00050992"/>
    </source>
</evidence>
<dbReference type="EC" id="3.5.1.99" evidence="3"/>
<proteinExistence type="inferred from homology"/>
<comment type="catalytic activity">
    <reaction evidence="16">
        <text>N-(5Z,8Z,11Z,14Z)-eicosatetraenoyl-glycine + H2O = (5Z,8Z,11Z,14Z)-eicosatetraenoate + glycine</text>
        <dbReference type="Rhea" id="RHEA:64108"/>
        <dbReference type="ChEBI" id="CHEBI:15377"/>
        <dbReference type="ChEBI" id="CHEBI:32395"/>
        <dbReference type="ChEBI" id="CHEBI:57305"/>
        <dbReference type="ChEBI" id="CHEBI:59002"/>
    </reaction>
    <physiologicalReaction direction="left-to-right" evidence="16">
        <dbReference type="Rhea" id="RHEA:64109"/>
    </physiologicalReaction>
</comment>
<feature type="active site" description="Charge relay system" evidence="18">
    <location>
        <position position="136"/>
    </location>
</feature>
<dbReference type="InterPro" id="IPR052096">
    <property type="entry name" value="Endocannabinoid_amidase"/>
</dbReference>
<comment type="catalytic activity">
    <reaction evidence="10">
        <text>N-(5Z,8Z,11Z,14Z-eicosatetraenoyl)-ethanolamine + H2O = ethanolamine + (5Z,8Z,11Z,14Z)-eicosatetraenoate</text>
        <dbReference type="Rhea" id="RHEA:26136"/>
        <dbReference type="ChEBI" id="CHEBI:2700"/>
        <dbReference type="ChEBI" id="CHEBI:15377"/>
        <dbReference type="ChEBI" id="CHEBI:32395"/>
        <dbReference type="ChEBI" id="CHEBI:57603"/>
        <dbReference type="EC" id="3.5.1.99"/>
    </reaction>
    <physiologicalReaction direction="left-to-right" evidence="10">
        <dbReference type="Rhea" id="RHEA:26137"/>
    </physiologicalReaction>
</comment>